<dbReference type="PANTHER" id="PTHR46796">
    <property type="entry name" value="HTH-TYPE TRANSCRIPTIONAL ACTIVATOR RHAS-RELATED"/>
    <property type="match status" value="1"/>
</dbReference>
<reference evidence="6 7" key="1">
    <citation type="submission" date="2016-10" db="EMBL/GenBank/DDBJ databases">
        <authorList>
            <person name="Varghese N."/>
            <person name="Submissions S."/>
        </authorList>
    </citation>
    <scope>NUCLEOTIDE SEQUENCE [LARGE SCALE GENOMIC DNA]</scope>
    <source>
        <strain evidence="6 7">LMG 22274</strain>
    </source>
</reference>
<evidence type="ECO:0000256" key="2">
    <source>
        <dbReference type="ARBA" id="ARBA00023125"/>
    </source>
</evidence>
<dbReference type="PANTHER" id="PTHR46796:SF14">
    <property type="entry name" value="TRANSCRIPTIONAL REGULATORY PROTEIN"/>
    <property type="match status" value="1"/>
</dbReference>
<keyword evidence="8" id="KW-1185">Reference proteome</keyword>
<evidence type="ECO:0000313" key="6">
    <source>
        <dbReference type="EMBL" id="SEK01691.1"/>
    </source>
</evidence>
<dbReference type="SMART" id="SM00342">
    <property type="entry name" value="HTH_ARAC"/>
    <property type="match status" value="1"/>
</dbReference>
<dbReference type="Proteomes" id="UP000183529">
    <property type="component" value="Unassembled WGS sequence"/>
</dbReference>
<name>A0A1A5XEV4_9BURK</name>
<comment type="caution">
    <text evidence="6">The sequence shown here is derived from an EMBL/GenBank/DDBJ whole genome shotgun (WGS) entry which is preliminary data.</text>
</comment>
<dbReference type="OrthoDB" id="9809338at2"/>
<evidence type="ECO:0000256" key="3">
    <source>
        <dbReference type="ARBA" id="ARBA00023163"/>
    </source>
</evidence>
<evidence type="ECO:0000313" key="5">
    <source>
        <dbReference type="EMBL" id="PXX15738.1"/>
    </source>
</evidence>
<dbReference type="GO" id="GO:0043565">
    <property type="term" value="F:sequence-specific DNA binding"/>
    <property type="evidence" value="ECO:0007669"/>
    <property type="project" value="InterPro"/>
</dbReference>
<organism evidence="6 7">
    <name type="scientific">Paraburkholderia tropica</name>
    <dbReference type="NCBI Taxonomy" id="92647"/>
    <lineage>
        <taxon>Bacteria</taxon>
        <taxon>Pseudomonadati</taxon>
        <taxon>Pseudomonadota</taxon>
        <taxon>Betaproteobacteria</taxon>
        <taxon>Burkholderiales</taxon>
        <taxon>Burkholderiaceae</taxon>
        <taxon>Paraburkholderia</taxon>
    </lineage>
</organism>
<dbReference type="EMBL" id="FNZM01000013">
    <property type="protein sequence ID" value="SEK01691.1"/>
    <property type="molecule type" value="Genomic_DNA"/>
</dbReference>
<gene>
    <name evidence="5" type="ORF">C7400_10973</name>
    <name evidence="6" type="ORF">SAMN05216550_11373</name>
</gene>
<dbReference type="EMBL" id="QJJV01000009">
    <property type="protein sequence ID" value="PXX15738.1"/>
    <property type="molecule type" value="Genomic_DNA"/>
</dbReference>
<dbReference type="PROSITE" id="PS01124">
    <property type="entry name" value="HTH_ARAC_FAMILY_2"/>
    <property type="match status" value="1"/>
</dbReference>
<accession>A0A1A5XEV4</accession>
<sequence length="310" mass="34165">MISRAISAPVKAAPKDNLGCVASKLRVDVHVDNGDIAFYRKCMAEPDLERIAMPASERGFLTGISLGNAHRRKIFRGARALDRHFDTDSIYIRDFSEDYQADMYGNFDFVLVELSRPFLDRLADEQNLPAISGLTCGAHQKDAVLGHLARALAANLELAGDINTVFIEQVGLAIGSHVARQYGGFNATNERAKGALSALNEARAKELLLERTRDGVSIADIARECNLSRGYFIRAFSKSTGRTPHQWLLEQRTEQARRLVERTAMTLSEIAAQCGFADQSHLSRVFLKLVGVSPGAWRRHALRAPDASEG</sequence>
<dbReference type="InterPro" id="IPR018060">
    <property type="entry name" value="HTH_AraC"/>
</dbReference>
<keyword evidence="2" id="KW-0238">DNA-binding</keyword>
<reference evidence="5 8" key="2">
    <citation type="submission" date="2018-05" db="EMBL/GenBank/DDBJ databases">
        <title>Genomic Encyclopedia of Type Strains, Phase IV (KMG-V): Genome sequencing to study the core and pangenomes of soil and plant-associated prokaryotes.</title>
        <authorList>
            <person name="Whitman W."/>
        </authorList>
    </citation>
    <scope>NUCLEOTIDE SEQUENCE [LARGE SCALE GENOMIC DNA]</scope>
    <source>
        <strain evidence="5 8">SIr-6563</strain>
    </source>
</reference>
<dbReference type="InterPro" id="IPR009057">
    <property type="entry name" value="Homeodomain-like_sf"/>
</dbReference>
<dbReference type="GO" id="GO:0003700">
    <property type="term" value="F:DNA-binding transcription factor activity"/>
    <property type="evidence" value="ECO:0007669"/>
    <property type="project" value="InterPro"/>
</dbReference>
<dbReference type="AlphaFoldDB" id="A0A1A5XEV4"/>
<protein>
    <submittedName>
        <fullName evidence="5">AraC family transcriptional regulator</fullName>
    </submittedName>
    <submittedName>
        <fullName evidence="6">Transcriptional regulator, AraC family</fullName>
    </submittedName>
</protein>
<dbReference type="Pfam" id="PF12833">
    <property type="entry name" value="HTH_18"/>
    <property type="match status" value="1"/>
</dbReference>
<dbReference type="InterPro" id="IPR050204">
    <property type="entry name" value="AraC_XylS_family_regulators"/>
</dbReference>
<keyword evidence="3" id="KW-0804">Transcription</keyword>
<dbReference type="RefSeq" id="WP_065059689.1">
    <property type="nucleotide sequence ID" value="NZ_CADFGN010000001.1"/>
</dbReference>
<evidence type="ECO:0000256" key="1">
    <source>
        <dbReference type="ARBA" id="ARBA00023015"/>
    </source>
</evidence>
<dbReference type="Gene3D" id="1.10.10.60">
    <property type="entry name" value="Homeodomain-like"/>
    <property type="match status" value="2"/>
</dbReference>
<keyword evidence="1" id="KW-0805">Transcription regulation</keyword>
<evidence type="ECO:0000313" key="8">
    <source>
        <dbReference type="Proteomes" id="UP000247515"/>
    </source>
</evidence>
<feature type="domain" description="HTH araC/xylS-type" evidence="4">
    <location>
        <begin position="202"/>
        <end position="300"/>
    </location>
</feature>
<proteinExistence type="predicted"/>
<evidence type="ECO:0000259" key="4">
    <source>
        <dbReference type="PROSITE" id="PS01124"/>
    </source>
</evidence>
<dbReference type="Proteomes" id="UP000247515">
    <property type="component" value="Unassembled WGS sequence"/>
</dbReference>
<dbReference type="SUPFAM" id="SSF46689">
    <property type="entry name" value="Homeodomain-like"/>
    <property type="match status" value="2"/>
</dbReference>
<evidence type="ECO:0000313" key="7">
    <source>
        <dbReference type="Proteomes" id="UP000183529"/>
    </source>
</evidence>